<dbReference type="RefSeq" id="WP_186941401.1">
    <property type="nucleotide sequence ID" value="NZ_JACOGA010000005.1"/>
</dbReference>
<proteinExistence type="predicted"/>
<reference evidence="2 3" key="1">
    <citation type="submission" date="2020-08" db="EMBL/GenBank/DDBJ databases">
        <title>Novel species isolated from subtropical streams in China.</title>
        <authorList>
            <person name="Lu H."/>
        </authorList>
    </citation>
    <scope>NUCLEOTIDE SEQUENCE [LARGE SCALE GENOMIC DNA]</scope>
    <source>
        <strain evidence="2 3">LX15W</strain>
    </source>
</reference>
<protein>
    <submittedName>
        <fullName evidence="2">DUF2493 domain-containing protein</fullName>
    </submittedName>
</protein>
<comment type="caution">
    <text evidence="2">The sequence shown here is derived from an EMBL/GenBank/DDBJ whole genome shotgun (WGS) entry which is preliminary data.</text>
</comment>
<gene>
    <name evidence="2" type="ORF">H8K55_07230</name>
</gene>
<organism evidence="2 3">
    <name type="scientific">Undibacterium flavidum</name>
    <dbReference type="NCBI Taxonomy" id="2762297"/>
    <lineage>
        <taxon>Bacteria</taxon>
        <taxon>Pseudomonadati</taxon>
        <taxon>Pseudomonadota</taxon>
        <taxon>Betaproteobacteria</taxon>
        <taxon>Burkholderiales</taxon>
        <taxon>Oxalobacteraceae</taxon>
        <taxon>Undibacterium</taxon>
    </lineage>
</organism>
<evidence type="ECO:0000259" key="1">
    <source>
        <dbReference type="Pfam" id="PF10686"/>
    </source>
</evidence>
<dbReference type="InterPro" id="IPR019627">
    <property type="entry name" value="YAcAr"/>
</dbReference>
<dbReference type="EMBL" id="JACOGA010000005">
    <property type="protein sequence ID" value="MBC3873372.1"/>
    <property type="molecule type" value="Genomic_DNA"/>
</dbReference>
<keyword evidence="3" id="KW-1185">Reference proteome</keyword>
<feature type="domain" description="YspA cpYpsA-related SLOG" evidence="1">
    <location>
        <begin position="1"/>
        <end position="54"/>
    </location>
</feature>
<sequence>MRTLITGSTTWTDAVALRRELSQLSATSVIVTGDTPGVDAIAIAIAQDLGLGVEAMHKSAEDYCRYPVDGWKGLNERMLKTGIDLVLAFHADYGKPGMARGTVHAVELAQHAGVEVRIFLD</sequence>
<accession>A0ABR6Y9Q1</accession>
<name>A0ABR6Y9Q1_9BURK</name>
<evidence type="ECO:0000313" key="3">
    <source>
        <dbReference type="Proteomes" id="UP000624279"/>
    </source>
</evidence>
<dbReference type="Pfam" id="PF10686">
    <property type="entry name" value="YAcAr"/>
    <property type="match status" value="1"/>
</dbReference>
<dbReference type="Proteomes" id="UP000624279">
    <property type="component" value="Unassembled WGS sequence"/>
</dbReference>
<evidence type="ECO:0000313" key="2">
    <source>
        <dbReference type="EMBL" id="MBC3873372.1"/>
    </source>
</evidence>